<dbReference type="AlphaFoldDB" id="A0AAD0YUV9"/>
<protein>
    <submittedName>
        <fullName evidence="1">Uncharacterized protein</fullName>
    </submittedName>
</protein>
<gene>
    <name evidence="1" type="ORF">EG352_07390</name>
</gene>
<proteinExistence type="predicted"/>
<dbReference type="Proteomes" id="UP000269015">
    <property type="component" value="Chromosome"/>
</dbReference>
<dbReference type="RefSeq" id="WP_123861573.1">
    <property type="nucleotide sequence ID" value="NZ_CP033930.1"/>
</dbReference>
<sequence length="186" mass="22303">MNIQVNGQSFNYDKLIEVAKVIDPINYLDIVHDHILSGKSLKSLKYDYLTVNKYDTTIFEGVEKVCNLCNKILPIAMFTLRIQNGRTYTGNQCKTCLSKRNSEQRKHKCKTDEVYRAKFLEYNKKRRSSPDYKEYQKEYQKEYYSKKNKFIRAEKRKNDLEYKAKNTEYQRKYRAKKKMISTEIPL</sequence>
<dbReference type="EMBL" id="CP033930">
    <property type="protein sequence ID" value="AZB17602.1"/>
    <property type="molecule type" value="Genomic_DNA"/>
</dbReference>
<name>A0AAD0YUV9_CHRID</name>
<organism evidence="1 2">
    <name type="scientific">Chryseobacterium indologenes</name>
    <name type="common">Flavobacterium indologenes</name>
    <dbReference type="NCBI Taxonomy" id="253"/>
    <lineage>
        <taxon>Bacteria</taxon>
        <taxon>Pseudomonadati</taxon>
        <taxon>Bacteroidota</taxon>
        <taxon>Flavobacteriia</taxon>
        <taxon>Flavobacteriales</taxon>
        <taxon>Weeksellaceae</taxon>
        <taxon>Chryseobacterium group</taxon>
        <taxon>Chryseobacterium</taxon>
    </lineage>
</organism>
<reference evidence="1 2" key="1">
    <citation type="submission" date="2018-11" db="EMBL/GenBank/DDBJ databases">
        <title>Proposal to divide the Flavobacteriaceae and reorganize its genera based on Amino Acid Identity values calculated from whole genome sequences.</title>
        <authorList>
            <person name="Nicholson A.C."/>
            <person name="Gulvik C.A."/>
            <person name="Whitney A.M."/>
            <person name="Humrighouse B.W."/>
            <person name="Bell M."/>
            <person name="Holmes B."/>
            <person name="Steigerwalt A.G."/>
            <person name="Villarma A."/>
            <person name="Sheth M."/>
            <person name="Batra D."/>
            <person name="Pryor J."/>
            <person name="Bernardet J.-F."/>
            <person name="Hugo C."/>
            <person name="Kampfer P."/>
            <person name="Newman J."/>
            <person name="McQuiston J.R."/>
        </authorList>
    </citation>
    <scope>NUCLEOTIDE SEQUENCE [LARGE SCALE GENOMIC DNA]</scope>
    <source>
        <strain evidence="1 2">H5559</strain>
    </source>
</reference>
<evidence type="ECO:0000313" key="2">
    <source>
        <dbReference type="Proteomes" id="UP000269015"/>
    </source>
</evidence>
<evidence type="ECO:0000313" key="1">
    <source>
        <dbReference type="EMBL" id="AZB17602.1"/>
    </source>
</evidence>
<accession>A0AAD0YUV9</accession>